<name>A0A1E1WLR8_PECGO</name>
<sequence length="834" mass="94586">NDVKRRLVSQTAGYCGHSVAKVRRAACDVMIAAYHDLFNPSTECPPAKKPKTSTSRLIDSILSKDIYACTILRSLASAMGDELVYGMLRDGLSACLDNDMGIRFTECFLLSVYLPCMCSEPPDLSVCVSLMMEMLFSGLRSHERFRTIKLREEPLEINQTNVGPSKLLTMSGSYQGTFRGNFNLTKRRKQAKQGSNLKKPDSPDIDVEIPIENILATFLKFAKDTPEASHTLCIECAHALRPACDGSVLAASVAAILGRPANQLTALLVQLAHVFIDDVCRVDGIRTAIKKLVNSTRNTVGELIVTALSEEISLRSDGREQFVLGVRNDDDDDDFMGDAECNFSLDDLTTAFGQLANWDRLTLKQRRRIEKSALPPPWTSREVFKEHLENYTVSTGWFSKMVTAYHQEGSLDELKWLRAMDRWPRRHFAASAITEAIEWRSGRGEQNYFASDIQPSDCLAEWAARLMIRSAYLDSLTPDTESAQANVMLSRSHELVWCKRANERALSSFVMECVKRNTPDLYENETLLWLQQKVWAMRNLGVASTDLDILKKALNTAETFTPLFVNKSPPESIVGINKMILMLHKDLNTLSTEHLKNSLQMIEDFAKPDSMASDRTSLKSIFELAISFYDDLLENDQVSDQNDILSNMLDVLSRSLDSNIACEGLNAIILNGLDSFNGDTLREDVALKLLNQIDRQVNNLDDFAIEQLKAHINLLPSRSHAQYPWLREQDGDSVVKYKRCLELVCDAEHSLMMYCEELAAHAISDAKQWKQIFDRMKQKIFENPYAGSEYQLLSRYKNKLYEIYDFEPTQCFKEKSEKVLRDVRRQLQPRIREV</sequence>
<dbReference type="AlphaFoldDB" id="A0A1E1WLR8"/>
<accession>A0A1E1WLR8</accession>
<gene>
    <name evidence="1" type="ORF">g.7008</name>
</gene>
<protein>
    <submittedName>
        <fullName evidence="1">Uncharacterized protein</fullName>
    </submittedName>
</protein>
<organism evidence="1">
    <name type="scientific">Pectinophora gossypiella</name>
    <name type="common">Cotton pink bollworm</name>
    <name type="synonym">Depressaria gossypiella</name>
    <dbReference type="NCBI Taxonomy" id="13191"/>
    <lineage>
        <taxon>Eukaryota</taxon>
        <taxon>Metazoa</taxon>
        <taxon>Ecdysozoa</taxon>
        <taxon>Arthropoda</taxon>
        <taxon>Hexapoda</taxon>
        <taxon>Insecta</taxon>
        <taxon>Pterygota</taxon>
        <taxon>Neoptera</taxon>
        <taxon>Endopterygota</taxon>
        <taxon>Lepidoptera</taxon>
        <taxon>Glossata</taxon>
        <taxon>Ditrysia</taxon>
        <taxon>Gelechioidea</taxon>
        <taxon>Gelechiidae</taxon>
        <taxon>Apatetrinae</taxon>
        <taxon>Pectinophora</taxon>
    </lineage>
</organism>
<proteinExistence type="predicted"/>
<dbReference type="EMBL" id="GDQN01003122">
    <property type="protein sequence ID" value="JAT87932.1"/>
    <property type="molecule type" value="Transcribed_RNA"/>
</dbReference>
<evidence type="ECO:0000313" key="1">
    <source>
        <dbReference type="EMBL" id="JAT87932.1"/>
    </source>
</evidence>
<feature type="non-terminal residue" evidence="1">
    <location>
        <position position="834"/>
    </location>
</feature>
<dbReference type="OrthoDB" id="431717at2759"/>
<reference evidence="1" key="1">
    <citation type="submission" date="2015-09" db="EMBL/GenBank/DDBJ databases">
        <title>De novo assembly of Pectinophora gossypiella (Pink Bollworm) gut transcriptome.</title>
        <authorList>
            <person name="Tassone E.E."/>
        </authorList>
    </citation>
    <scope>NUCLEOTIDE SEQUENCE</scope>
</reference>
<feature type="non-terminal residue" evidence="1">
    <location>
        <position position="1"/>
    </location>
</feature>